<dbReference type="EMBL" id="VZRP01021193">
    <property type="protein sequence ID" value="NWV71235.1"/>
    <property type="molecule type" value="Genomic_DNA"/>
</dbReference>
<evidence type="ECO:0000256" key="11">
    <source>
        <dbReference type="SAM" id="MobiDB-lite"/>
    </source>
</evidence>
<dbReference type="GO" id="GO:0070652">
    <property type="term" value="C:HAUS complex"/>
    <property type="evidence" value="ECO:0007669"/>
    <property type="project" value="InterPro"/>
</dbReference>
<evidence type="ECO:0000256" key="8">
    <source>
        <dbReference type="ARBA" id="ARBA00023212"/>
    </source>
</evidence>
<keyword evidence="8" id="KW-0206">Cytoskeleton</keyword>
<sequence>VNRAAVFMATLRLIYPHADTLCEKDFEWLFDCPEAKHFLEWFCSTVGEENTLSPAEVEAYEALLAAGKPILEGNALEEALRMCCQVPQLPSMIGDEGPSQEALQQELQELKEYRDCQFWRYRKLLDWMHKLQKEQKYLEEEEKVVKQDLRMAHMDLKEKIFRTRAVLNQVSEAPKQVSECHDNMGLGQLPTLLCQTDLGPYLQQEQQATEAFERFIQQVLPESVQGPDAWEAKRDGSQEVTEKMGTKKTSTPKGLGTDEDELREDQESYWKELGRIQTAHICAWREVIVTAAKVEGTRAALEWAQRTLKALEDNQQAVEAQLQSQAAVLQRQLHTLRFNIEHALTHQLLPLLKAEARRFRLPVLHKHFSLEAARLQNTARGQEEAAAWLLSQHSRLDLLELQLKRERKELQQKVAWLEKIETITRQSQSRLQEQRNYFRDARSSQTGHPYKWIDPKDLTAIRLWDMLLGKDQAKQPFRSYEAMAAKCSQLVQDKRALEAQLGAPMPQVSALESSIEVLYHQLYNSSNQLQLSSPEIIELMQQLATMQDDLYQKLTDLLSDLEVKRRSLEDPILQTERNLYVYFHCSEDRLREVVEELEKQASASSK</sequence>
<dbReference type="PANTHER" id="PTHR19378">
    <property type="entry name" value="GOLGIN- RELATED"/>
    <property type="match status" value="1"/>
</dbReference>
<evidence type="ECO:0000256" key="4">
    <source>
        <dbReference type="ARBA" id="ARBA00022618"/>
    </source>
</evidence>
<feature type="non-terminal residue" evidence="13">
    <location>
        <position position="606"/>
    </location>
</feature>
<dbReference type="GO" id="GO:0051301">
    <property type="term" value="P:cell division"/>
    <property type="evidence" value="ECO:0007669"/>
    <property type="project" value="UniProtKB-KW"/>
</dbReference>
<comment type="similarity">
    <text evidence="2">Belongs to the HAUS3 family.</text>
</comment>
<evidence type="ECO:0000313" key="14">
    <source>
        <dbReference type="Proteomes" id="UP000564407"/>
    </source>
</evidence>
<keyword evidence="3" id="KW-0963">Cytoplasm</keyword>
<dbReference type="GO" id="GO:0051225">
    <property type="term" value="P:spindle assembly"/>
    <property type="evidence" value="ECO:0007669"/>
    <property type="project" value="InterPro"/>
</dbReference>
<dbReference type="GO" id="GO:0031023">
    <property type="term" value="P:microtubule organizing center organization"/>
    <property type="evidence" value="ECO:0007669"/>
    <property type="project" value="TreeGrafter"/>
</dbReference>
<dbReference type="Proteomes" id="UP000564407">
    <property type="component" value="Unassembled WGS sequence"/>
</dbReference>
<dbReference type="GO" id="GO:0005815">
    <property type="term" value="C:microtubule organizing center"/>
    <property type="evidence" value="ECO:0007669"/>
    <property type="project" value="TreeGrafter"/>
</dbReference>
<keyword evidence="7 10" id="KW-0175">Coiled coil</keyword>
<evidence type="ECO:0000256" key="7">
    <source>
        <dbReference type="ARBA" id="ARBA00023054"/>
    </source>
</evidence>
<evidence type="ECO:0000256" key="10">
    <source>
        <dbReference type="SAM" id="Coils"/>
    </source>
</evidence>
<evidence type="ECO:0000256" key="9">
    <source>
        <dbReference type="ARBA" id="ARBA00023306"/>
    </source>
</evidence>
<evidence type="ECO:0000256" key="6">
    <source>
        <dbReference type="ARBA" id="ARBA00022776"/>
    </source>
</evidence>
<dbReference type="PANTHER" id="PTHR19378:SF1">
    <property type="entry name" value="HAUS AUGMIN-LIKE COMPLEX SUBUNIT 3 N-TERMINAL DOMAIN-CONTAINING PROTEIN"/>
    <property type="match status" value="1"/>
</dbReference>
<comment type="subcellular location">
    <subcellularLocation>
        <location evidence="1">Cytoplasm</location>
        <location evidence="1">Cytoskeleton</location>
        <location evidence="1">Spindle</location>
    </subcellularLocation>
</comment>
<dbReference type="Pfam" id="PF14932">
    <property type="entry name" value="HAUS-augmin3"/>
    <property type="match status" value="1"/>
</dbReference>
<comment type="caution">
    <text evidence="13">The sequence shown here is derived from an EMBL/GenBank/DDBJ whole genome shotgun (WGS) entry which is preliminary data.</text>
</comment>
<feature type="coiled-coil region" evidence="10">
    <location>
        <begin position="294"/>
        <end position="328"/>
    </location>
</feature>
<keyword evidence="4" id="KW-0132">Cell division</keyword>
<feature type="domain" description="HAUS augmin-like complex subunit 3 N-terminal" evidence="12">
    <location>
        <begin position="28"/>
        <end position="293"/>
    </location>
</feature>
<evidence type="ECO:0000259" key="12">
    <source>
        <dbReference type="Pfam" id="PF14932"/>
    </source>
</evidence>
<keyword evidence="5" id="KW-0493">Microtubule</keyword>
<dbReference type="AlphaFoldDB" id="A0A7K6H6P2"/>
<gene>
    <name evidence="13" type="primary">Haus3_0</name>
    <name evidence="13" type="ORF">MALELE_R06831</name>
</gene>
<protein>
    <submittedName>
        <fullName evidence="13">HAUS3 protein</fullName>
    </submittedName>
</protein>
<evidence type="ECO:0000256" key="2">
    <source>
        <dbReference type="ARBA" id="ARBA00009645"/>
    </source>
</evidence>
<dbReference type="PRINTS" id="PR02089">
    <property type="entry name" value="HAUSAUGMINL3"/>
</dbReference>
<name>A0A7K6H6P2_9PASS</name>
<evidence type="ECO:0000256" key="1">
    <source>
        <dbReference type="ARBA" id="ARBA00004186"/>
    </source>
</evidence>
<proteinExistence type="inferred from homology"/>
<evidence type="ECO:0000256" key="5">
    <source>
        <dbReference type="ARBA" id="ARBA00022701"/>
    </source>
</evidence>
<dbReference type="InterPro" id="IPR026206">
    <property type="entry name" value="HAUS3"/>
</dbReference>
<organism evidence="13 14">
    <name type="scientific">Malurus elegans</name>
    <name type="common">Red-winged fairywren</name>
    <dbReference type="NCBI Taxonomy" id="720584"/>
    <lineage>
        <taxon>Eukaryota</taxon>
        <taxon>Metazoa</taxon>
        <taxon>Chordata</taxon>
        <taxon>Craniata</taxon>
        <taxon>Vertebrata</taxon>
        <taxon>Euteleostomi</taxon>
        <taxon>Archelosauria</taxon>
        <taxon>Archosauria</taxon>
        <taxon>Dinosauria</taxon>
        <taxon>Saurischia</taxon>
        <taxon>Theropoda</taxon>
        <taxon>Coelurosauria</taxon>
        <taxon>Aves</taxon>
        <taxon>Neognathae</taxon>
        <taxon>Neoaves</taxon>
        <taxon>Telluraves</taxon>
        <taxon>Australaves</taxon>
        <taxon>Passeriformes</taxon>
        <taxon>Meliphagoidea</taxon>
        <taxon>Maluridae</taxon>
        <taxon>Malurus</taxon>
    </lineage>
</organism>
<feature type="non-terminal residue" evidence="13">
    <location>
        <position position="1"/>
    </location>
</feature>
<feature type="region of interest" description="Disordered" evidence="11">
    <location>
        <begin position="226"/>
        <end position="263"/>
    </location>
</feature>
<dbReference type="InterPro" id="IPR032733">
    <property type="entry name" value="HAUS3_N"/>
</dbReference>
<evidence type="ECO:0000313" key="13">
    <source>
        <dbReference type="EMBL" id="NWV71235.1"/>
    </source>
</evidence>
<feature type="compositionally biased region" description="Basic and acidic residues" evidence="11">
    <location>
        <begin position="230"/>
        <end position="245"/>
    </location>
</feature>
<dbReference type="GO" id="GO:0005874">
    <property type="term" value="C:microtubule"/>
    <property type="evidence" value="ECO:0007669"/>
    <property type="project" value="UniProtKB-KW"/>
</dbReference>
<keyword evidence="14" id="KW-1185">Reference proteome</keyword>
<accession>A0A7K6H6P2</accession>
<reference evidence="13 14" key="1">
    <citation type="submission" date="2019-09" db="EMBL/GenBank/DDBJ databases">
        <title>Bird 10,000 Genomes (B10K) Project - Family phase.</title>
        <authorList>
            <person name="Zhang G."/>
        </authorList>
    </citation>
    <scope>NUCLEOTIDE SEQUENCE [LARGE SCALE GENOMIC DNA]</scope>
    <source>
        <strain evidence="13">B10K-DU-029-44</strain>
        <tissue evidence="13">Heart</tissue>
    </source>
</reference>
<keyword evidence="6" id="KW-0498">Mitosis</keyword>
<keyword evidence="9" id="KW-0131">Cell cycle</keyword>
<evidence type="ECO:0000256" key="3">
    <source>
        <dbReference type="ARBA" id="ARBA00022490"/>
    </source>
</evidence>
<dbReference type="GO" id="GO:0072686">
    <property type="term" value="C:mitotic spindle"/>
    <property type="evidence" value="ECO:0007669"/>
    <property type="project" value="TreeGrafter"/>
</dbReference>